<reference evidence="2" key="1">
    <citation type="journal article" date="2015" name="Nature">
        <title>Complex archaea that bridge the gap between prokaryotes and eukaryotes.</title>
        <authorList>
            <person name="Spang A."/>
            <person name="Saw J.H."/>
            <person name="Jorgensen S.L."/>
            <person name="Zaremba-Niedzwiedzka K."/>
            <person name="Martijn J."/>
            <person name="Lind A.E."/>
            <person name="van Eijk R."/>
            <person name="Schleper C."/>
            <person name="Guy L."/>
            <person name="Ettema T.J."/>
        </authorList>
    </citation>
    <scope>NUCLEOTIDE SEQUENCE</scope>
</reference>
<dbReference type="GO" id="GO:0070403">
    <property type="term" value="F:NAD+ binding"/>
    <property type="evidence" value="ECO:0007669"/>
    <property type="project" value="InterPro"/>
</dbReference>
<accession>A0A0F9L8P9</accession>
<dbReference type="InterPro" id="IPR036291">
    <property type="entry name" value="NAD(P)-bd_dom_sf"/>
</dbReference>
<proteinExistence type="predicted"/>
<gene>
    <name evidence="2" type="ORF">LCGC14_1542370</name>
</gene>
<dbReference type="SUPFAM" id="SSF51735">
    <property type="entry name" value="NAD(P)-binding Rossmann-fold domains"/>
    <property type="match status" value="1"/>
</dbReference>
<comment type="caution">
    <text evidence="2">The sequence shown here is derived from an EMBL/GenBank/DDBJ whole genome shotgun (WGS) entry which is preliminary data.</text>
</comment>
<dbReference type="AlphaFoldDB" id="A0A0F9L8P9"/>
<protein>
    <recommendedName>
        <fullName evidence="1">3-hydroxyacyl-CoA dehydrogenase NAD binding domain-containing protein</fullName>
    </recommendedName>
</protein>
<evidence type="ECO:0000259" key="1">
    <source>
        <dbReference type="Pfam" id="PF02737"/>
    </source>
</evidence>
<dbReference type="EMBL" id="LAZR01011689">
    <property type="protein sequence ID" value="KKM60380.1"/>
    <property type="molecule type" value="Genomic_DNA"/>
</dbReference>
<feature type="domain" description="3-hydroxyacyl-CoA dehydrogenase NAD binding" evidence="1">
    <location>
        <begin position="6"/>
        <end position="87"/>
    </location>
</feature>
<dbReference type="Gene3D" id="3.40.50.720">
    <property type="entry name" value="NAD(P)-binding Rossmann-like Domain"/>
    <property type="match status" value="1"/>
</dbReference>
<dbReference type="GO" id="GO:0006631">
    <property type="term" value="P:fatty acid metabolic process"/>
    <property type="evidence" value="ECO:0007669"/>
    <property type="project" value="InterPro"/>
</dbReference>
<evidence type="ECO:0000313" key="2">
    <source>
        <dbReference type="EMBL" id="KKM60380.1"/>
    </source>
</evidence>
<dbReference type="PANTHER" id="PTHR48075:SF5">
    <property type="entry name" value="3-HYDROXYBUTYRYL-COA DEHYDROGENASE"/>
    <property type="match status" value="1"/>
</dbReference>
<organism evidence="2">
    <name type="scientific">marine sediment metagenome</name>
    <dbReference type="NCBI Taxonomy" id="412755"/>
    <lineage>
        <taxon>unclassified sequences</taxon>
        <taxon>metagenomes</taxon>
        <taxon>ecological metagenomes</taxon>
    </lineage>
</organism>
<dbReference type="Pfam" id="PF02737">
    <property type="entry name" value="3HCDH_N"/>
    <property type="match status" value="1"/>
</dbReference>
<dbReference type="GO" id="GO:0016491">
    <property type="term" value="F:oxidoreductase activity"/>
    <property type="evidence" value="ECO:0007669"/>
    <property type="project" value="TreeGrafter"/>
</dbReference>
<name>A0A0F9L8P9_9ZZZZ</name>
<dbReference type="PANTHER" id="PTHR48075">
    <property type="entry name" value="3-HYDROXYACYL-COA DEHYDROGENASE FAMILY PROTEIN"/>
    <property type="match status" value="1"/>
</dbReference>
<dbReference type="InterPro" id="IPR006176">
    <property type="entry name" value="3-OHacyl-CoA_DH_NAD-bd"/>
</dbReference>
<sequence length="92" mass="10129">MLLSVAVKDADYVIEAILEVLDLKRKIYTELDKLAPKHAILATNSSYIVSSRIADVTSRPDKVCNLHFFNPALVMKLAEIVQGSHTCNLTSG</sequence>